<dbReference type="PANTHER" id="PTHR45703:SF36">
    <property type="entry name" value="DYNEIN HEAVY CHAIN, CYTOPLASMIC"/>
    <property type="match status" value="1"/>
</dbReference>
<sequence>MNRKSKSKGKTMPPEVLSKIRNQTEQEEESYPQQILEQPKFPSRFTEQTSRKNAYFPQQQIQTKGGNYGLEAELASFYNYSEQEEPVINWSAMNENQFEFFRMKDNPDYLKAKKFDFSGLDSLTDFQVYKIIKILLKNHPSQSMIQFDKIMLNGCRNISIWSLHYLIKVIGKSLFDTSSLERINHRVNGCDLITENLMVSLNEDIETKIKSDLKIKNEAKVVIINDDLKKFSLLDFILNEKKNSIKSNGILKYGKLKDTNKSLNIFECSEVLADLFVSERAIIIYAFDSNKPEDILKTNILNFILRTITKNTLPKKIICLAIGKTNTNQSQKLNSDVLNELNKLKDRIKKLIGVYLDSTDEFSFDMQKMLSDHLNLSEQIELIKANIQFISIDLNLNKAGIEQKSEVIMQKLAEVHKNLDKITKDDMYQIKTLKYPPSGLNLVAEAICIMYAKKPSFENFKKLIYEYPNSFIDESLKLFDHTFLSDYDLEKLQSYLKNPDFKPDKINQVSQTGAYLCEWVYVMYDLIKLNSDVFDHMDSSNVANLKENLFSNSCYSFSWQNYLEPDWLNDQSKKAQAIKIQDLIEKMDLKRSRLLTIDDFYRALESNVKLKELLKFEFLAVPDKLIKSNSAKGNYFNSPKNSKFVVSDPKWFADLIESSINSNSNSNDLEHLNDVVGDNVPILTRQFLEKDLANLIPENKASFLKFDI</sequence>
<evidence type="ECO:0000256" key="1">
    <source>
        <dbReference type="SAM" id="MobiDB-lite"/>
    </source>
</evidence>
<name>A0A813TUA2_9BILA</name>
<feature type="region of interest" description="Disordered" evidence="1">
    <location>
        <begin position="1"/>
        <end position="41"/>
    </location>
</feature>
<evidence type="ECO:0000313" key="3">
    <source>
        <dbReference type="EMBL" id="CAF0816519.1"/>
    </source>
</evidence>
<organism evidence="3 4">
    <name type="scientific">Brachionus calyciflorus</name>
    <dbReference type="NCBI Taxonomy" id="104777"/>
    <lineage>
        <taxon>Eukaryota</taxon>
        <taxon>Metazoa</taxon>
        <taxon>Spiralia</taxon>
        <taxon>Gnathifera</taxon>
        <taxon>Rotifera</taxon>
        <taxon>Eurotatoria</taxon>
        <taxon>Monogononta</taxon>
        <taxon>Pseudotrocha</taxon>
        <taxon>Ploima</taxon>
        <taxon>Brachionidae</taxon>
        <taxon>Brachionus</taxon>
    </lineage>
</organism>
<keyword evidence="4" id="KW-1185">Reference proteome</keyword>
<dbReference type="OrthoDB" id="6136670at2759"/>
<protein>
    <recommendedName>
        <fullName evidence="2">Dynein heavy chain coiled coil stalk domain-containing protein</fullName>
    </recommendedName>
</protein>
<dbReference type="AlphaFoldDB" id="A0A813TUA2"/>
<dbReference type="Proteomes" id="UP000663879">
    <property type="component" value="Unassembled WGS sequence"/>
</dbReference>
<proteinExistence type="predicted"/>
<dbReference type="InterPro" id="IPR026983">
    <property type="entry name" value="DHC"/>
</dbReference>
<dbReference type="InterPro" id="IPR024743">
    <property type="entry name" value="Dynein_HC_stalk"/>
</dbReference>
<accession>A0A813TUA2</accession>
<evidence type="ECO:0000259" key="2">
    <source>
        <dbReference type="Pfam" id="PF12777"/>
    </source>
</evidence>
<dbReference type="Gene3D" id="1.20.920.60">
    <property type="match status" value="1"/>
</dbReference>
<dbReference type="EMBL" id="CAJNOC010000913">
    <property type="protein sequence ID" value="CAF0816519.1"/>
    <property type="molecule type" value="Genomic_DNA"/>
</dbReference>
<reference evidence="3" key="1">
    <citation type="submission" date="2021-02" db="EMBL/GenBank/DDBJ databases">
        <authorList>
            <person name="Nowell W R."/>
        </authorList>
    </citation>
    <scope>NUCLEOTIDE SEQUENCE</scope>
    <source>
        <strain evidence="3">Ploen Becks lab</strain>
    </source>
</reference>
<dbReference type="GO" id="GO:0030286">
    <property type="term" value="C:dynein complex"/>
    <property type="evidence" value="ECO:0007669"/>
    <property type="project" value="InterPro"/>
</dbReference>
<dbReference type="GO" id="GO:0007018">
    <property type="term" value="P:microtubule-based movement"/>
    <property type="evidence" value="ECO:0007669"/>
    <property type="project" value="InterPro"/>
</dbReference>
<dbReference type="Pfam" id="PF12777">
    <property type="entry name" value="MT"/>
    <property type="match status" value="1"/>
</dbReference>
<evidence type="ECO:0000313" key="4">
    <source>
        <dbReference type="Proteomes" id="UP000663879"/>
    </source>
</evidence>
<feature type="domain" description="Dynein heavy chain coiled coil stalk" evidence="2">
    <location>
        <begin position="410"/>
        <end position="538"/>
    </location>
</feature>
<gene>
    <name evidence="3" type="ORF">OXX778_LOCUS7240</name>
</gene>
<dbReference type="PANTHER" id="PTHR45703">
    <property type="entry name" value="DYNEIN HEAVY CHAIN"/>
    <property type="match status" value="1"/>
</dbReference>
<comment type="caution">
    <text evidence="3">The sequence shown here is derived from an EMBL/GenBank/DDBJ whole genome shotgun (WGS) entry which is preliminary data.</text>
</comment>
<dbReference type="GO" id="GO:0045505">
    <property type="term" value="F:dynein intermediate chain binding"/>
    <property type="evidence" value="ECO:0007669"/>
    <property type="project" value="InterPro"/>
</dbReference>
<dbReference type="GO" id="GO:0051959">
    <property type="term" value="F:dynein light intermediate chain binding"/>
    <property type="evidence" value="ECO:0007669"/>
    <property type="project" value="InterPro"/>
</dbReference>